<evidence type="ECO:0000256" key="5">
    <source>
        <dbReference type="HAMAP-Rule" id="MF_00014"/>
    </source>
</evidence>
<accession>A0ABT0DLX7</accession>
<dbReference type="SUPFAM" id="SSF50447">
    <property type="entry name" value="Translation proteins"/>
    <property type="match status" value="1"/>
</dbReference>
<feature type="domain" description="Ribosome maturation factor RimM PRC barrel" evidence="7">
    <location>
        <begin position="100"/>
        <end position="163"/>
    </location>
</feature>
<reference evidence="9" key="1">
    <citation type="submission" date="2023-07" db="EMBL/GenBank/DDBJ databases">
        <title>Ancylobacter moscoviensis sp. nov., facultatively methylotrophic bacteria from activated sludge and the reclassification of Starkeya novella (Starkey 1934) Kelly et al. 2000 as Ancylobacter novellus comb. nov., Starkeya koreensis Im et al. 2006 as Ancylobacter koreensis comb.nov., Angulomicrobium tetraedrale Vasil'eva et al. 1986 as Ancylobacter tetraedralis comb. nov., Angulomicrobium amanitiforme Fritz et al. 2004 as Ancylobacter amanitiformis comb. nov. and Methylorhabdus multivorans Doronina et al. 1996 as Ancylobacter multivorans comb. nov. and emended description of the genus Ancylobacter.</title>
        <authorList>
            <person name="Doronina N."/>
            <person name="Chemodurova A."/>
            <person name="Grouzdev D."/>
            <person name="Koziaeva V."/>
            <person name="Shi W."/>
            <person name="Wu L."/>
            <person name="Kaparullina E."/>
        </authorList>
    </citation>
    <scope>NUCLEOTIDE SEQUENCE [LARGE SCALE GENOMIC DNA]</scope>
    <source>
        <strain evidence="9">Jip08</strain>
    </source>
</reference>
<comment type="subunit">
    <text evidence="5">Binds ribosomal protein uS19.</text>
</comment>
<dbReference type="NCBIfam" id="TIGR02273">
    <property type="entry name" value="16S_RimM"/>
    <property type="match status" value="1"/>
</dbReference>
<comment type="function">
    <text evidence="5">An accessory protein needed during the final step in the assembly of 30S ribosomal subunit, possibly for assembly of the head region. Essential for efficient processing of 16S rRNA. May be needed both before and after RbfA during the maturation of 16S rRNA. It has affinity for free ribosomal 30S subunits but not for 70S ribosomes.</text>
</comment>
<organism evidence="8 9">
    <name type="scientific">Ancylobacter koreensis</name>
    <dbReference type="NCBI Taxonomy" id="266121"/>
    <lineage>
        <taxon>Bacteria</taxon>
        <taxon>Pseudomonadati</taxon>
        <taxon>Pseudomonadota</taxon>
        <taxon>Alphaproteobacteria</taxon>
        <taxon>Hyphomicrobiales</taxon>
        <taxon>Xanthobacteraceae</taxon>
        <taxon>Ancylobacter</taxon>
    </lineage>
</organism>
<dbReference type="Pfam" id="PF01782">
    <property type="entry name" value="RimM"/>
    <property type="match status" value="1"/>
</dbReference>
<comment type="similarity">
    <text evidence="5">Belongs to the RimM family.</text>
</comment>
<dbReference type="Gene3D" id="2.30.30.240">
    <property type="entry name" value="PRC-barrel domain"/>
    <property type="match status" value="1"/>
</dbReference>
<protein>
    <recommendedName>
        <fullName evidence="5">Ribosome maturation factor RimM</fullName>
    </recommendedName>
</protein>
<dbReference type="InterPro" id="IPR036976">
    <property type="entry name" value="RimM_N_sf"/>
</dbReference>
<dbReference type="Gene3D" id="2.40.30.60">
    <property type="entry name" value="RimM"/>
    <property type="match status" value="1"/>
</dbReference>
<dbReference type="PANTHER" id="PTHR33692:SF1">
    <property type="entry name" value="RIBOSOME MATURATION FACTOR RIMM"/>
    <property type="match status" value="1"/>
</dbReference>
<dbReference type="Pfam" id="PF24986">
    <property type="entry name" value="PRC_RimM"/>
    <property type="match status" value="1"/>
</dbReference>
<dbReference type="EMBL" id="JALKCG010000002">
    <property type="protein sequence ID" value="MCK0208281.1"/>
    <property type="molecule type" value="Genomic_DNA"/>
</dbReference>
<evidence type="ECO:0000256" key="4">
    <source>
        <dbReference type="ARBA" id="ARBA00023186"/>
    </source>
</evidence>
<evidence type="ECO:0000256" key="3">
    <source>
        <dbReference type="ARBA" id="ARBA00022552"/>
    </source>
</evidence>
<keyword evidence="3 5" id="KW-0698">rRNA processing</keyword>
<sequence>MPNDRVLLARIGAPHGVRGEVRLFVFAEDPSALGDYGPLTDETGKRVFKLKALRPAKDHFVARIEGVDTREAAEALTNVGLFVARDLLPAPEDEDDFYHADLIGLAVVTLEGAPFGTVVAVHDFGAGDIIEVAPAEKGKTLMLPFTKAVVPSVDLKAGRLVVDAGEWAREEAPPPDADRS</sequence>
<comment type="subcellular location">
    <subcellularLocation>
        <location evidence="5">Cytoplasm</location>
    </subcellularLocation>
</comment>
<keyword evidence="2 5" id="KW-0690">Ribosome biogenesis</keyword>
<gene>
    <name evidence="5 8" type="primary">rimM</name>
    <name evidence="8" type="ORF">MWN33_09580</name>
</gene>
<dbReference type="InterPro" id="IPR056792">
    <property type="entry name" value="PRC_RimM"/>
</dbReference>
<evidence type="ECO:0000259" key="7">
    <source>
        <dbReference type="Pfam" id="PF24986"/>
    </source>
</evidence>
<evidence type="ECO:0000256" key="2">
    <source>
        <dbReference type="ARBA" id="ARBA00022517"/>
    </source>
</evidence>
<keyword evidence="4 5" id="KW-0143">Chaperone</keyword>
<dbReference type="SUPFAM" id="SSF50346">
    <property type="entry name" value="PRC-barrel domain"/>
    <property type="match status" value="1"/>
</dbReference>
<keyword evidence="1 5" id="KW-0963">Cytoplasm</keyword>
<keyword evidence="9" id="KW-1185">Reference proteome</keyword>
<dbReference type="Proteomes" id="UP001202867">
    <property type="component" value="Unassembled WGS sequence"/>
</dbReference>
<evidence type="ECO:0000256" key="1">
    <source>
        <dbReference type="ARBA" id="ARBA00022490"/>
    </source>
</evidence>
<evidence type="ECO:0000259" key="6">
    <source>
        <dbReference type="Pfam" id="PF01782"/>
    </source>
</evidence>
<comment type="domain">
    <text evidence="5">The PRC barrel domain binds ribosomal protein uS19.</text>
</comment>
<dbReference type="PANTHER" id="PTHR33692">
    <property type="entry name" value="RIBOSOME MATURATION FACTOR RIMM"/>
    <property type="match status" value="1"/>
</dbReference>
<dbReference type="InterPro" id="IPR002676">
    <property type="entry name" value="RimM_N"/>
</dbReference>
<dbReference type="InterPro" id="IPR009000">
    <property type="entry name" value="Transl_B-barrel_sf"/>
</dbReference>
<evidence type="ECO:0000313" key="8">
    <source>
        <dbReference type="EMBL" id="MCK0208281.1"/>
    </source>
</evidence>
<dbReference type="InterPro" id="IPR011033">
    <property type="entry name" value="PRC_barrel-like_sf"/>
</dbReference>
<dbReference type="RefSeq" id="WP_247200257.1">
    <property type="nucleotide sequence ID" value="NZ_JALKCG010000002.1"/>
</dbReference>
<proteinExistence type="inferred from homology"/>
<comment type="caution">
    <text evidence="8">The sequence shown here is derived from an EMBL/GenBank/DDBJ whole genome shotgun (WGS) entry which is preliminary data.</text>
</comment>
<feature type="domain" description="RimM N-terminal" evidence="6">
    <location>
        <begin position="8"/>
        <end position="86"/>
    </location>
</feature>
<dbReference type="InterPro" id="IPR011961">
    <property type="entry name" value="RimM"/>
</dbReference>
<dbReference type="HAMAP" id="MF_00014">
    <property type="entry name" value="Ribosome_mat_RimM"/>
    <property type="match status" value="1"/>
</dbReference>
<evidence type="ECO:0000313" key="9">
    <source>
        <dbReference type="Proteomes" id="UP001202867"/>
    </source>
</evidence>
<name>A0ABT0DLX7_9HYPH</name>